<proteinExistence type="predicted"/>
<evidence type="ECO:0000313" key="2">
    <source>
        <dbReference type="Proteomes" id="UP000433652"/>
    </source>
</evidence>
<comment type="caution">
    <text evidence="1">The sequence shown here is derived from an EMBL/GenBank/DDBJ whole genome shotgun (WGS) entry which is preliminary data.</text>
</comment>
<reference evidence="1 2" key="1">
    <citation type="submission" date="2019-12" db="EMBL/GenBank/DDBJ databases">
        <title>Genomic-based taxomic classification of the family Erythrobacteraceae.</title>
        <authorList>
            <person name="Xu L."/>
        </authorList>
    </citation>
    <scope>NUCLEOTIDE SEQUENCE [LARGE SCALE GENOMIC DNA]</scope>
    <source>
        <strain evidence="1 2">MCCC 1K01500</strain>
    </source>
</reference>
<dbReference type="EMBL" id="WTYM01000026">
    <property type="protein sequence ID" value="MXO58479.1"/>
    <property type="molecule type" value="Genomic_DNA"/>
</dbReference>
<organism evidence="1 2">
    <name type="scientific">Croceibacterium salegens</name>
    <dbReference type="NCBI Taxonomy" id="1737568"/>
    <lineage>
        <taxon>Bacteria</taxon>
        <taxon>Pseudomonadati</taxon>
        <taxon>Pseudomonadota</taxon>
        <taxon>Alphaproteobacteria</taxon>
        <taxon>Sphingomonadales</taxon>
        <taxon>Erythrobacteraceae</taxon>
        <taxon>Croceibacterium</taxon>
    </lineage>
</organism>
<gene>
    <name evidence="1" type="ORF">GRI89_02815</name>
</gene>
<accession>A0A6I4SSF2</accession>
<sequence>MPGLDIEDLAAMSPAELRTRWRELFRKPAPDIGPGLLQRGIAWRLQSRLHGGLPSSTRKAIEKANRRLEQTGSVRSAHDIAIKPGTRLVREWNGKTYHGHCQTNCTWSILDEIDQLRKPKFWPNASDPRSEAGDKVRLTAALSCGQ</sequence>
<keyword evidence="2" id="KW-1185">Reference proteome</keyword>
<dbReference type="InterPro" id="IPR021322">
    <property type="entry name" value="DUF2924"/>
</dbReference>
<dbReference type="OrthoDB" id="284135at2"/>
<dbReference type="Proteomes" id="UP000433652">
    <property type="component" value="Unassembled WGS sequence"/>
</dbReference>
<dbReference type="RefSeq" id="WP_159791993.1">
    <property type="nucleotide sequence ID" value="NZ_WTYM01000026.1"/>
</dbReference>
<name>A0A6I4SSF2_9SPHN</name>
<dbReference type="AlphaFoldDB" id="A0A6I4SSF2"/>
<evidence type="ECO:0000313" key="1">
    <source>
        <dbReference type="EMBL" id="MXO58479.1"/>
    </source>
</evidence>
<dbReference type="Pfam" id="PF11149">
    <property type="entry name" value="DUF2924"/>
    <property type="match status" value="1"/>
</dbReference>
<protein>
    <submittedName>
        <fullName evidence="1">DUF2924 domain-containing protein</fullName>
    </submittedName>
</protein>